<accession>A0A7S4UM23</accession>
<dbReference type="SUPFAM" id="SSF50993">
    <property type="entry name" value="Peptidase/esterase 'gauge' domain"/>
    <property type="match status" value="1"/>
</dbReference>
<evidence type="ECO:0000256" key="7">
    <source>
        <dbReference type="SAM" id="MobiDB-lite"/>
    </source>
</evidence>
<dbReference type="PRINTS" id="PR00862">
    <property type="entry name" value="PROLIGOPTASE"/>
</dbReference>
<reference evidence="10" key="1">
    <citation type="submission" date="2021-01" db="EMBL/GenBank/DDBJ databases">
        <authorList>
            <person name="Corre E."/>
            <person name="Pelletier E."/>
            <person name="Niang G."/>
            <person name="Scheremetjew M."/>
            <person name="Finn R."/>
            <person name="Kale V."/>
            <person name="Holt S."/>
            <person name="Cochrane G."/>
            <person name="Meng A."/>
            <person name="Brown T."/>
            <person name="Cohen L."/>
        </authorList>
    </citation>
    <scope>NUCLEOTIDE SEQUENCE</scope>
    <source>
        <strain evidence="10">GSO104</strain>
    </source>
</reference>
<keyword evidence="4 6" id="KW-0720">Serine protease</keyword>
<protein>
    <recommendedName>
        <fullName evidence="6">Prolyl endopeptidase</fullName>
        <ecNumber evidence="6">3.4.21.-</ecNumber>
    </recommendedName>
</protein>
<evidence type="ECO:0000259" key="9">
    <source>
        <dbReference type="Pfam" id="PF02897"/>
    </source>
</evidence>
<evidence type="ECO:0000256" key="5">
    <source>
        <dbReference type="ARBA" id="ARBA00045448"/>
    </source>
</evidence>
<dbReference type="InterPro" id="IPR002470">
    <property type="entry name" value="Peptidase_S9A"/>
</dbReference>
<dbReference type="EMBL" id="HBNS01009468">
    <property type="protein sequence ID" value="CAE4593330.1"/>
    <property type="molecule type" value="Transcribed_RNA"/>
</dbReference>
<feature type="region of interest" description="Disordered" evidence="7">
    <location>
        <begin position="124"/>
        <end position="147"/>
    </location>
</feature>
<dbReference type="PANTHER" id="PTHR11757">
    <property type="entry name" value="PROTEASE FAMILY S9A OLIGOPEPTIDASE"/>
    <property type="match status" value="1"/>
</dbReference>
<dbReference type="Pfam" id="PF02897">
    <property type="entry name" value="Peptidase_S9_N"/>
    <property type="match status" value="1"/>
</dbReference>
<dbReference type="PANTHER" id="PTHR11757:SF19">
    <property type="entry name" value="PROLYL ENDOPEPTIDASE-LIKE"/>
    <property type="match status" value="1"/>
</dbReference>
<feature type="region of interest" description="Disordered" evidence="7">
    <location>
        <begin position="79"/>
        <end position="107"/>
    </location>
</feature>
<gene>
    <name evidence="10" type="ORF">DBRI00130_LOCUS7632</name>
</gene>
<keyword evidence="2 6" id="KW-0645">Protease</keyword>
<dbReference type="InterPro" id="IPR029058">
    <property type="entry name" value="AB_hydrolase_fold"/>
</dbReference>
<proteinExistence type="inferred from homology"/>
<evidence type="ECO:0000259" key="8">
    <source>
        <dbReference type="Pfam" id="PF00326"/>
    </source>
</evidence>
<comment type="similarity">
    <text evidence="1 6">Belongs to the peptidase S9A family.</text>
</comment>
<dbReference type="EC" id="3.4.21.-" evidence="6"/>
<dbReference type="SUPFAM" id="SSF53474">
    <property type="entry name" value="alpha/beta-Hydrolases"/>
    <property type="match status" value="1"/>
</dbReference>
<dbReference type="GO" id="GO:0004252">
    <property type="term" value="F:serine-type endopeptidase activity"/>
    <property type="evidence" value="ECO:0007669"/>
    <property type="project" value="UniProtKB-UniRule"/>
</dbReference>
<dbReference type="InterPro" id="IPR023302">
    <property type="entry name" value="Pept_S9A_N"/>
</dbReference>
<dbReference type="Gene3D" id="3.40.50.1820">
    <property type="entry name" value="alpha/beta hydrolase"/>
    <property type="match status" value="1"/>
</dbReference>
<feature type="compositionally biased region" description="Low complexity" evidence="7">
    <location>
        <begin position="90"/>
        <end position="105"/>
    </location>
</feature>
<dbReference type="AlphaFoldDB" id="A0A7S4UM23"/>
<comment type="function">
    <text evidence="5">Serine peptidase whose precise substrate specificity remains unclear. Does not cleave peptides after a arginine or lysine residue. Regulates trans-Golgi network morphology and sorting by regulating the membrane binding of the AP-1 complex. May play a role in the regulation of synaptic vesicle exocytosis.</text>
</comment>
<feature type="domain" description="Peptidase S9 prolyl oligopeptidase catalytic" evidence="8">
    <location>
        <begin position="635"/>
        <end position="844"/>
    </location>
</feature>
<evidence type="ECO:0000256" key="4">
    <source>
        <dbReference type="ARBA" id="ARBA00022825"/>
    </source>
</evidence>
<evidence type="ECO:0000256" key="3">
    <source>
        <dbReference type="ARBA" id="ARBA00022801"/>
    </source>
</evidence>
<evidence type="ECO:0000256" key="2">
    <source>
        <dbReference type="ARBA" id="ARBA00022670"/>
    </source>
</evidence>
<name>A0A7S4UM23_9STRA</name>
<evidence type="ECO:0000256" key="1">
    <source>
        <dbReference type="ARBA" id="ARBA00005228"/>
    </source>
</evidence>
<dbReference type="Gene3D" id="2.130.10.120">
    <property type="entry name" value="Prolyl oligopeptidase, N-terminal domain"/>
    <property type="match status" value="1"/>
</dbReference>
<keyword evidence="3 6" id="KW-0378">Hydrolase</keyword>
<organism evidence="10">
    <name type="scientific">Ditylum brightwellii</name>
    <dbReference type="NCBI Taxonomy" id="49249"/>
    <lineage>
        <taxon>Eukaryota</taxon>
        <taxon>Sar</taxon>
        <taxon>Stramenopiles</taxon>
        <taxon>Ochrophyta</taxon>
        <taxon>Bacillariophyta</taxon>
        <taxon>Mediophyceae</taxon>
        <taxon>Lithodesmiophycidae</taxon>
        <taxon>Lithodesmiales</taxon>
        <taxon>Lithodesmiaceae</taxon>
        <taxon>Ditylum</taxon>
    </lineage>
</organism>
<feature type="domain" description="Peptidase S9A N-terminal" evidence="9">
    <location>
        <begin position="148"/>
        <end position="559"/>
    </location>
</feature>
<dbReference type="Pfam" id="PF00326">
    <property type="entry name" value="Peptidase_S9"/>
    <property type="match status" value="1"/>
</dbReference>
<evidence type="ECO:0000313" key="10">
    <source>
        <dbReference type="EMBL" id="CAE4593330.1"/>
    </source>
</evidence>
<dbReference type="GO" id="GO:0006508">
    <property type="term" value="P:proteolysis"/>
    <property type="evidence" value="ECO:0007669"/>
    <property type="project" value="UniProtKB-KW"/>
</dbReference>
<sequence length="880" mass="98087">MKRDVSSQAPMALNGRLPNKNIFLTFMSVLLFAHCSKSGIRSVSSFGFSPILKTYSSRAAAEAQSSTFLRRTSYRMMSSRSIDQNGNAETSTTTTTTMTASVPPTARREEDRYILAGKLAETEPNYLAPDGKPLARQSDSSPNALLDPPVKVSDPYGWLRDESRTVPEVLEHLNNENAYTEHLTAHLSDLRSDIYQEMLAGIKETDYTVPVQNGEWLYYSRTFEGKSYKSMCRAPLKDGWEELAKQWDGSMDSPILPGEVAYLDVNELAEGKSYCATGQVRPSPSHNVLAYSADFTGNEVCQIFVKDINTGEIIDHDETLECYGQLQWGADDKTIFYLKMDSEKRPYQLYRHVIGSDEPDELLYQEDNALYWVGLSKSFDDKYIFVSSRSKESAEVHFLDLTDSNAKLQCVAERRKKVLYSVRHRAGSWFITTNVGGTPNMRLMVSPAVANSEDSWKDMVDQNGNVMFNGGYERAISGFTSFESHSVASGREGGLPQIWVVSYASETTSDVTDFVQLSFEEDAYDVGLGGNSMYNADHVVIAYDSLVTPLSSIKIPLDSPTDLSKRTVLKEQEVPGYNRSDYSCERTTVKSRDGSADIPVSIVYRKDVEEKIKSGEAVPAHLYGYGSYGACMEASFRSTRRALLDRGMVYVIAHVRGGGEMGRQWYEEPNGAKYLCKQNTFNDFVDVAKWMIDDRKITTPNQLSCEGRSAGGLLIGASINQAPELFKMALLGVPFVDVVCTMIDATIPLTVVEWEEWGNPNEEKFHKCMMEYSPINNVKDGATYPSCLLTGGLHDPRVQYWEPAKFAAELRHKQGSSSGPVAVKIDMAAGHFSASDRYVPHHIAHSCPPFLFTFYCALFLTFSQSSLASLFTARFSDTST</sequence>
<dbReference type="InterPro" id="IPR001375">
    <property type="entry name" value="Peptidase_S9_cat"/>
</dbReference>
<evidence type="ECO:0000256" key="6">
    <source>
        <dbReference type="RuleBase" id="RU368024"/>
    </source>
</evidence>
<dbReference type="InterPro" id="IPR051543">
    <property type="entry name" value="Serine_Peptidase_S9A"/>
</dbReference>